<dbReference type="PANTHER" id="PTHR43735">
    <property type="entry name" value="APOPTOSIS-INDUCING FACTOR 1"/>
    <property type="match status" value="1"/>
</dbReference>
<comment type="similarity">
    <text evidence="1">Belongs to the FAD-dependent oxidoreductase family.</text>
</comment>
<evidence type="ECO:0000256" key="2">
    <source>
        <dbReference type="ARBA" id="ARBA00022630"/>
    </source>
</evidence>
<dbReference type="PRINTS" id="PR00368">
    <property type="entry name" value="FADPNR"/>
</dbReference>
<evidence type="ECO:0000259" key="5">
    <source>
        <dbReference type="Pfam" id="PF07992"/>
    </source>
</evidence>
<keyword evidence="3" id="KW-0274">FAD</keyword>
<keyword evidence="2" id="KW-0285">Flavoprotein</keyword>
<dbReference type="PRINTS" id="PR00411">
    <property type="entry name" value="PNDRDTASEI"/>
</dbReference>
<name>A0ABR0F2F8_ZASCE</name>
<reference evidence="6 7" key="1">
    <citation type="journal article" date="2023" name="G3 (Bethesda)">
        <title>A chromosome-level genome assembly of Zasmidium syzygii isolated from banana leaves.</title>
        <authorList>
            <person name="van Westerhoven A.C."/>
            <person name="Mehrabi R."/>
            <person name="Talebi R."/>
            <person name="Steentjes M.B.F."/>
            <person name="Corcolon B."/>
            <person name="Chong P.A."/>
            <person name="Kema G.H.J."/>
            <person name="Seidl M.F."/>
        </authorList>
    </citation>
    <scope>NUCLEOTIDE SEQUENCE [LARGE SCALE GENOMIC DNA]</scope>
    <source>
        <strain evidence="6 7">P124</strain>
    </source>
</reference>
<keyword evidence="7" id="KW-1185">Reference proteome</keyword>
<dbReference type="Pfam" id="PF07992">
    <property type="entry name" value="Pyr_redox_2"/>
    <property type="match status" value="1"/>
</dbReference>
<dbReference type="InterPro" id="IPR023753">
    <property type="entry name" value="FAD/NAD-binding_dom"/>
</dbReference>
<dbReference type="SUPFAM" id="SSF51905">
    <property type="entry name" value="FAD/NAD(P)-binding domain"/>
    <property type="match status" value="1"/>
</dbReference>
<protein>
    <recommendedName>
        <fullName evidence="5">FAD/NAD(P)-binding domain-containing protein</fullName>
    </recommendedName>
</protein>
<dbReference type="Proteomes" id="UP001305779">
    <property type="component" value="Unassembled WGS sequence"/>
</dbReference>
<accession>A0ABR0F2F8</accession>
<comment type="caution">
    <text evidence="6">The sequence shown here is derived from an EMBL/GenBank/DDBJ whole genome shotgun (WGS) entry which is preliminary data.</text>
</comment>
<dbReference type="Gene3D" id="3.50.50.100">
    <property type="match status" value="1"/>
</dbReference>
<sequence length="416" mass="45476">MAETRNIVILGASYAGSGTAHYFLKHVYPHLPKSSKVTYRVVLVDPSAKWYLRHASPRAIASEELMPTKHVFLNTVDGFKQYGDAFQFIQGSATSWETEKRVVTISTGHSKEEQLPYHALVLATGTQTTSPLFSLQGTPHTDIQAALRTVRDQVSRAKKIVIAGGGPAGVETAGELGEMLNGAAGWFSSWPSNINTEIVLITNSFKLLPKLRESIAKQAETYLNRVGVEVRYNTKVSSAKSTSNGKTTVTLHDGEELDADLYIPATGLVPMSEYVPKRLLDGSGYVKTNVETLRVDEAGPRVYAVGDIGTYSRNAIMDILDSVPVVNSNLKRDLLAAHDNVNAKATGPDRKWKATAEETQLVPVGPSKGVGAIFGWKVPSIFVWLIKGRNFMITESAVNDKLMGKDWEKEKAWDGK</sequence>
<gene>
    <name evidence="6" type="ORF">PRZ48_001872</name>
</gene>
<evidence type="ECO:0000256" key="4">
    <source>
        <dbReference type="ARBA" id="ARBA00023002"/>
    </source>
</evidence>
<proteinExistence type="inferred from homology"/>
<keyword evidence="4" id="KW-0560">Oxidoreductase</keyword>
<feature type="domain" description="FAD/NAD(P)-binding" evidence="5">
    <location>
        <begin position="6"/>
        <end position="309"/>
    </location>
</feature>
<evidence type="ECO:0000256" key="3">
    <source>
        <dbReference type="ARBA" id="ARBA00022827"/>
    </source>
</evidence>
<evidence type="ECO:0000313" key="6">
    <source>
        <dbReference type="EMBL" id="KAK4508134.1"/>
    </source>
</evidence>
<dbReference type="EMBL" id="JAXOVC010000001">
    <property type="protein sequence ID" value="KAK4508134.1"/>
    <property type="molecule type" value="Genomic_DNA"/>
</dbReference>
<evidence type="ECO:0000313" key="7">
    <source>
        <dbReference type="Proteomes" id="UP001305779"/>
    </source>
</evidence>
<organism evidence="6 7">
    <name type="scientific">Zasmidium cellare</name>
    <name type="common">Wine cellar mold</name>
    <name type="synonym">Racodium cellare</name>
    <dbReference type="NCBI Taxonomy" id="395010"/>
    <lineage>
        <taxon>Eukaryota</taxon>
        <taxon>Fungi</taxon>
        <taxon>Dikarya</taxon>
        <taxon>Ascomycota</taxon>
        <taxon>Pezizomycotina</taxon>
        <taxon>Dothideomycetes</taxon>
        <taxon>Dothideomycetidae</taxon>
        <taxon>Mycosphaerellales</taxon>
        <taxon>Mycosphaerellaceae</taxon>
        <taxon>Zasmidium</taxon>
    </lineage>
</organism>
<dbReference type="InterPro" id="IPR036188">
    <property type="entry name" value="FAD/NAD-bd_sf"/>
</dbReference>
<dbReference type="PANTHER" id="PTHR43735:SF3">
    <property type="entry name" value="FERROPTOSIS SUPPRESSOR PROTEIN 1"/>
    <property type="match status" value="1"/>
</dbReference>
<evidence type="ECO:0000256" key="1">
    <source>
        <dbReference type="ARBA" id="ARBA00006442"/>
    </source>
</evidence>